<dbReference type="RefSeq" id="WP_239531750.1">
    <property type="nucleotide sequence ID" value="NZ_BAAAUR010000015.1"/>
</dbReference>
<keyword evidence="3" id="KW-0969">Cilium</keyword>
<gene>
    <name evidence="3" type="ORF">GCM10017591_25220</name>
</gene>
<evidence type="ECO:0000313" key="3">
    <source>
        <dbReference type="EMBL" id="GLJ96459.1"/>
    </source>
</evidence>
<dbReference type="InterPro" id="IPR013974">
    <property type="entry name" value="SAF"/>
</dbReference>
<dbReference type="CDD" id="cd11614">
    <property type="entry name" value="SAF_CpaB_FlgA_like"/>
    <property type="match status" value="1"/>
</dbReference>
<keyword evidence="1" id="KW-1133">Transmembrane helix</keyword>
<evidence type="ECO:0000259" key="2">
    <source>
        <dbReference type="SMART" id="SM00858"/>
    </source>
</evidence>
<dbReference type="EMBL" id="BSER01000011">
    <property type="protein sequence ID" value="GLJ96459.1"/>
    <property type="molecule type" value="Genomic_DNA"/>
</dbReference>
<evidence type="ECO:0000256" key="1">
    <source>
        <dbReference type="SAM" id="Phobius"/>
    </source>
</evidence>
<organism evidence="3 4">
    <name type="scientific">Microbacterium dextranolyticum</name>
    <dbReference type="NCBI Taxonomy" id="36806"/>
    <lineage>
        <taxon>Bacteria</taxon>
        <taxon>Bacillati</taxon>
        <taxon>Actinomycetota</taxon>
        <taxon>Actinomycetes</taxon>
        <taxon>Micrococcales</taxon>
        <taxon>Microbacteriaceae</taxon>
        <taxon>Microbacterium</taxon>
    </lineage>
</organism>
<dbReference type="Gene3D" id="3.90.1210.10">
    <property type="entry name" value="Antifreeze-like/N-acetylneuraminic acid synthase C-terminal domain"/>
    <property type="match status" value="1"/>
</dbReference>
<dbReference type="AlphaFoldDB" id="A0A9W6HPY9"/>
<dbReference type="Pfam" id="PF08666">
    <property type="entry name" value="SAF"/>
    <property type="match status" value="1"/>
</dbReference>
<comment type="caution">
    <text evidence="3">The sequence shown here is derived from an EMBL/GenBank/DDBJ whole genome shotgun (WGS) entry which is preliminary data.</text>
</comment>
<feature type="domain" description="SAF" evidence="2">
    <location>
        <begin position="45"/>
        <end position="107"/>
    </location>
</feature>
<sequence length="209" mass="21067">MSELPAARPRPRAFWADIRFLVGVALVVASVIGVWLVVAAARQTVPVFAAARTLVPGDAVGADDLRVVEVALGQLEGAYASPATLAPGAVATRTVPSGQLVPRDAVGDAASLRTTTVVVRTSTDLPAAVTPGATVEVWSAPQLERGAFDTPRILVPTATVVSVTADDSMIGGAGSTVELVIGRAEVADTLAAISGRASLSVVPTAAVSP</sequence>
<keyword evidence="4" id="KW-1185">Reference proteome</keyword>
<keyword evidence="1" id="KW-0472">Membrane</keyword>
<keyword evidence="1" id="KW-0812">Transmembrane</keyword>
<reference evidence="3" key="1">
    <citation type="journal article" date="2014" name="Int. J. Syst. Evol. Microbiol.">
        <title>Complete genome sequence of Corynebacterium casei LMG S-19264T (=DSM 44701T), isolated from a smear-ripened cheese.</title>
        <authorList>
            <consortium name="US DOE Joint Genome Institute (JGI-PGF)"/>
            <person name="Walter F."/>
            <person name="Albersmeier A."/>
            <person name="Kalinowski J."/>
            <person name="Ruckert C."/>
        </authorList>
    </citation>
    <scope>NUCLEOTIDE SEQUENCE</scope>
    <source>
        <strain evidence="3">VKM Ac-1940</strain>
    </source>
</reference>
<accession>A0A9W6HPY9</accession>
<keyword evidence="3" id="KW-0282">Flagellum</keyword>
<keyword evidence="3" id="KW-0966">Cell projection</keyword>
<dbReference type="SMART" id="SM00858">
    <property type="entry name" value="SAF"/>
    <property type="match status" value="1"/>
</dbReference>
<evidence type="ECO:0000313" key="4">
    <source>
        <dbReference type="Proteomes" id="UP001142291"/>
    </source>
</evidence>
<feature type="transmembrane region" description="Helical" evidence="1">
    <location>
        <begin position="20"/>
        <end position="41"/>
    </location>
</feature>
<name>A0A9W6HPY9_9MICO</name>
<protein>
    <submittedName>
        <fullName evidence="3">Flagellar protein FlgA</fullName>
    </submittedName>
</protein>
<proteinExistence type="predicted"/>
<dbReference type="Proteomes" id="UP001142291">
    <property type="component" value="Unassembled WGS sequence"/>
</dbReference>
<reference evidence="3" key="2">
    <citation type="submission" date="2023-01" db="EMBL/GenBank/DDBJ databases">
        <authorList>
            <person name="Sun Q."/>
            <person name="Evtushenko L."/>
        </authorList>
    </citation>
    <scope>NUCLEOTIDE SEQUENCE</scope>
    <source>
        <strain evidence="3">VKM Ac-1940</strain>
    </source>
</reference>